<evidence type="ECO:0000256" key="2">
    <source>
        <dbReference type="ARBA" id="ARBA00022692"/>
    </source>
</evidence>
<dbReference type="InterPro" id="IPR031968">
    <property type="entry name" value="VASt"/>
</dbReference>
<evidence type="ECO:0000256" key="1">
    <source>
        <dbReference type="ARBA" id="ARBA00004167"/>
    </source>
</evidence>
<dbReference type="EnsemblPlants" id="Bo9g096910.1">
    <property type="protein sequence ID" value="Bo9g096910.1"/>
    <property type="gene ID" value="Bo9g096910"/>
</dbReference>
<proteinExistence type="predicted"/>
<evidence type="ECO:0000256" key="3">
    <source>
        <dbReference type="ARBA" id="ARBA00022989"/>
    </source>
</evidence>
<dbReference type="PROSITE" id="PS51778">
    <property type="entry name" value="VAST"/>
    <property type="match status" value="2"/>
</dbReference>
<dbReference type="Gene3D" id="2.60.40.150">
    <property type="entry name" value="C2 domain"/>
    <property type="match status" value="1"/>
</dbReference>
<dbReference type="InterPro" id="IPR011993">
    <property type="entry name" value="PH-like_dom_sf"/>
</dbReference>
<dbReference type="InterPro" id="IPR004182">
    <property type="entry name" value="GRAM"/>
</dbReference>
<dbReference type="PROSITE" id="PS50004">
    <property type="entry name" value="C2"/>
    <property type="match status" value="1"/>
</dbReference>
<evidence type="ECO:0000256" key="4">
    <source>
        <dbReference type="ARBA" id="ARBA00023136"/>
    </source>
</evidence>
<evidence type="ECO:0008006" key="10">
    <source>
        <dbReference type="Google" id="ProtNLM"/>
    </source>
</evidence>
<feature type="domain" description="C2" evidence="6">
    <location>
        <begin position="1"/>
        <end position="104"/>
    </location>
</feature>
<keyword evidence="4" id="KW-0472">Membrane</keyword>
<organism evidence="8 9">
    <name type="scientific">Brassica oleracea var. oleracea</name>
    <dbReference type="NCBI Taxonomy" id="109376"/>
    <lineage>
        <taxon>Eukaryota</taxon>
        <taxon>Viridiplantae</taxon>
        <taxon>Streptophyta</taxon>
        <taxon>Embryophyta</taxon>
        <taxon>Tracheophyta</taxon>
        <taxon>Spermatophyta</taxon>
        <taxon>Magnoliopsida</taxon>
        <taxon>eudicotyledons</taxon>
        <taxon>Gunneridae</taxon>
        <taxon>Pentapetalae</taxon>
        <taxon>rosids</taxon>
        <taxon>malvids</taxon>
        <taxon>Brassicales</taxon>
        <taxon>Brassicaceae</taxon>
        <taxon>Brassiceae</taxon>
        <taxon>Brassica</taxon>
    </lineage>
</organism>
<dbReference type="Pfam" id="PF00168">
    <property type="entry name" value="C2"/>
    <property type="match status" value="2"/>
</dbReference>
<sequence>MRLYVYVLQAKDLPVQETSVVLHVGKHKSKTRVSRGTSNPIWHEEFVFRVGAVDEGDDVVVSVLHHDQDHHHQSDVSTGLIGKVRIPLCSVAGEENQTLLPTWFVIEKPSDGKFVNIECGKILLSMSLQGKSESTSDEKVLPYKQDVTLEAVKEVQGSAKEGKRRKHHDGKHIMKNLVNQIDKLFHKKEEISKRLNDEPAGDSVTSNYEDATDKSCSSAATTCTSFEEGLDLMQSSDGEIEEMPENLVGGILVDQKYLVSPSDLNKFLFSPNSQFRKELAELQSLTDVQEGPWTMIQEDITPRLTRLVTYMRPATKLVKAGKATESQVYRKASGNQFAVFVSVSTPDVPYGNTFKVELLYKIEPVTEPNAVGESSRLIISWGIQFSQSTIMKGMIEGGARQGLKESFEQFSDLLAKNYKTLDPAVVLDKEQVIATVQSEQKTDLKSAFLYFWSSSVVCAVLLSVYVVVHMLHCEPSKIQGVEFYGLDLPDSFGELFSSGTLVLLLERVYMMTVHFIQARLHRGRDQGGKANEVIEFDAMEEPPSVLDVEVFDFDGPFDQGVSLGHAEINFLKLTADELADLCVPLVGHHAQASQSKLQLRIFLENKNGVETMKDYLSKVEKEVGKKLNIRSPQKNSAFQKLFGLPHEEFLLKEYTCYLKRKLPVQGKLFLSARIVAFYSNIFGHKTKFYFLWEDMDDIQVLPPTLASLGSPLLLIILKKNRGLDAKHGAKSQDEEGRLWFYFQSFVSFDATSRTIMALWKTRTLSVDQRAHIAEEESDVSDPFFLPGDVAVVSDADPLQMSKVELVMKIFGGGEMERKIMEKSGCLNYASTTWESKKPGIYERRVSYKYNHTVSVFGGGVTCSQQKSTAPNDEGWILNDIVALHDVPFGDNFRVTLLLLLPLVHLRYEVKKAGVDCKTSKCEVYLRIRWLKPIKFEQRISKSIMEKFRNRLKVIFDLFQKESVANSSLTLL</sequence>
<dbReference type="OMA" id="EQQSDWE"/>
<comment type="subcellular location">
    <subcellularLocation>
        <location evidence="1">Membrane</location>
        <topology evidence="1">Single-pass membrane protein</topology>
    </subcellularLocation>
</comment>
<dbReference type="Gene3D" id="2.30.29.30">
    <property type="entry name" value="Pleckstrin-homology domain (PH domain)/Phosphotyrosine-binding domain (PTB)"/>
    <property type="match status" value="1"/>
</dbReference>
<evidence type="ECO:0000313" key="9">
    <source>
        <dbReference type="Proteomes" id="UP000032141"/>
    </source>
</evidence>
<dbReference type="AlphaFoldDB" id="A0A0D3E9P3"/>
<evidence type="ECO:0000259" key="6">
    <source>
        <dbReference type="PROSITE" id="PS50004"/>
    </source>
</evidence>
<feature type="domain" description="VASt" evidence="7">
    <location>
        <begin position="787"/>
        <end position="962"/>
    </location>
</feature>
<dbReference type="InterPro" id="IPR035892">
    <property type="entry name" value="C2_domain_sf"/>
</dbReference>
<dbReference type="CDD" id="cd00030">
    <property type="entry name" value="C2"/>
    <property type="match status" value="1"/>
</dbReference>
<dbReference type="InterPro" id="IPR044511">
    <property type="entry name" value="At1g03370/At5g50170-like"/>
</dbReference>
<keyword evidence="2" id="KW-0812">Transmembrane</keyword>
<dbReference type="HOGENOM" id="CLU_009431_0_0_1"/>
<feature type="region of interest" description="Disordered" evidence="5">
    <location>
        <begin position="192"/>
        <end position="211"/>
    </location>
</feature>
<feature type="domain" description="VASt" evidence="7">
    <location>
        <begin position="248"/>
        <end position="422"/>
    </location>
</feature>
<evidence type="ECO:0000256" key="5">
    <source>
        <dbReference type="SAM" id="MobiDB-lite"/>
    </source>
</evidence>
<keyword evidence="3" id="KW-1133">Transmembrane helix</keyword>
<evidence type="ECO:0000313" key="8">
    <source>
        <dbReference type="EnsemblPlants" id="Bo9g096910.1"/>
    </source>
</evidence>
<dbReference type="SUPFAM" id="SSF49562">
    <property type="entry name" value="C2 domain (Calcium/lipid-binding domain, CaLB)"/>
    <property type="match status" value="2"/>
</dbReference>
<dbReference type="Pfam" id="PF02893">
    <property type="entry name" value="GRAM"/>
    <property type="match status" value="1"/>
</dbReference>
<name>A0A0D3E9P3_BRAOL</name>
<reference evidence="8" key="2">
    <citation type="submission" date="2015-03" db="UniProtKB">
        <authorList>
            <consortium name="EnsemblPlants"/>
        </authorList>
    </citation>
    <scope>IDENTIFICATION</scope>
</reference>
<dbReference type="Pfam" id="PF16016">
    <property type="entry name" value="VASt"/>
    <property type="match status" value="2"/>
</dbReference>
<dbReference type="InterPro" id="IPR000008">
    <property type="entry name" value="C2_dom"/>
</dbReference>
<keyword evidence="9" id="KW-1185">Reference proteome</keyword>
<accession>A0A0D3E9P3</accession>
<dbReference type="GO" id="GO:0016020">
    <property type="term" value="C:membrane"/>
    <property type="evidence" value="ECO:0007669"/>
    <property type="project" value="UniProtKB-SubCell"/>
</dbReference>
<reference evidence="8 9" key="1">
    <citation type="journal article" date="2014" name="Genome Biol.">
        <title>Transcriptome and methylome profiling reveals relics of genome dominance in the mesopolyploid Brassica oleracea.</title>
        <authorList>
            <person name="Parkin I.A."/>
            <person name="Koh C."/>
            <person name="Tang H."/>
            <person name="Robinson S.J."/>
            <person name="Kagale S."/>
            <person name="Clarke W.E."/>
            <person name="Town C.D."/>
            <person name="Nixon J."/>
            <person name="Krishnakumar V."/>
            <person name="Bidwell S.L."/>
            <person name="Denoeud F."/>
            <person name="Belcram H."/>
            <person name="Links M.G."/>
            <person name="Just J."/>
            <person name="Clarke C."/>
            <person name="Bender T."/>
            <person name="Huebert T."/>
            <person name="Mason A.S."/>
            <person name="Pires J.C."/>
            <person name="Barker G."/>
            <person name="Moore J."/>
            <person name="Walley P.G."/>
            <person name="Manoli S."/>
            <person name="Batley J."/>
            <person name="Edwards D."/>
            <person name="Nelson M.N."/>
            <person name="Wang X."/>
            <person name="Paterson A.H."/>
            <person name="King G."/>
            <person name="Bancroft I."/>
            <person name="Chalhoub B."/>
            <person name="Sharpe A.G."/>
        </authorList>
    </citation>
    <scope>NUCLEOTIDE SEQUENCE</scope>
    <source>
        <strain evidence="8 9">cv. TO1000</strain>
    </source>
</reference>
<evidence type="ECO:0000259" key="7">
    <source>
        <dbReference type="PROSITE" id="PS51778"/>
    </source>
</evidence>
<protein>
    <recommendedName>
        <fullName evidence="10">C2 domain-containing protein</fullName>
    </recommendedName>
</protein>
<dbReference type="SMART" id="SM00568">
    <property type="entry name" value="GRAM"/>
    <property type="match status" value="1"/>
</dbReference>
<dbReference type="PANTHER" id="PTHR46296:SF7">
    <property type="entry name" value="C2 DOMAIN-CONTAINING PROTEIN"/>
    <property type="match status" value="1"/>
</dbReference>
<dbReference type="SMART" id="SM00239">
    <property type="entry name" value="C2"/>
    <property type="match status" value="1"/>
</dbReference>
<dbReference type="Proteomes" id="UP000032141">
    <property type="component" value="Chromosome C9"/>
</dbReference>
<dbReference type="PANTHER" id="PTHR46296">
    <property type="entry name" value="BNAA05G37250D PROTEIN"/>
    <property type="match status" value="1"/>
</dbReference>
<dbReference type="STRING" id="109376.A0A0D3E9P3"/>
<dbReference type="eggNOG" id="KOG1032">
    <property type="taxonomic scope" value="Eukaryota"/>
</dbReference>
<dbReference type="Gramene" id="Bo9g096910.1">
    <property type="protein sequence ID" value="Bo9g096910.1"/>
    <property type="gene ID" value="Bo9g096910"/>
</dbReference>